<reference evidence="3 4" key="2">
    <citation type="journal article" date="2017" name="Genome Announc.">
        <title>Draft Genome Sequences of Four Alkaliphilic Bacteria Belonging to the Anaerobacillus Genus.</title>
        <authorList>
            <person name="Bassil N.M."/>
            <person name="Lloyd J.R."/>
        </authorList>
    </citation>
    <scope>NUCLEOTIDE SEQUENCE [LARGE SCALE GENOMIC DNA]</scope>
    <source>
        <strain evidence="3 4">NB2006</strain>
    </source>
</reference>
<sequence>MINGNQLFFTRLKKGWLYQYKVWKTAVDWIVWLYILVPVLFIFFIQYHSLYSGQTAWVQLVPLELTWFLLFFLSWTGVIRLFVEHGDLLFLRQNKTVLSSLMKLGIYYSVLKNTFFLIAVFLLLLPFWLIYEGVSYAEISIFFLFVFFFRLCLQLVKQMLAVSFQNWKLLLMNIGFFISSFMIFLVFYLSSFLVKLVIITLVIVSFIFLYKRRLTMTWCFYEDCFREEEQRLKLTSLFLGASGYPAEKRLFRRKKPFLLFPNSMQLYKDRTSSNIMTELFLKFLLRSKTRLLFMLRMTGIFTFALTITPFSIKWILLPVCMFSFIHFTKTGWRELKNQPFFKLFLYKEHDETVKAVKKTIGFVTLPSCFIFGFTVGLTNYSLTVGGAVAILSALLAFFYIKREMWIE</sequence>
<reference evidence="3" key="4">
    <citation type="submission" date="2020-10" db="EMBL/GenBank/DDBJ databases">
        <authorList>
            <person name="Bassil N.M."/>
            <person name="Lloyd J.R."/>
        </authorList>
    </citation>
    <scope>NUCLEOTIDE SEQUENCE</scope>
    <source>
        <strain evidence="3">NB2006</strain>
    </source>
</reference>
<dbReference type="InterPro" id="IPR010288">
    <property type="entry name" value="EcsB_ABC"/>
</dbReference>
<organism evidence="2 4">
    <name type="scientific">Anaerobacillus isosaccharinicus</name>
    <dbReference type="NCBI Taxonomy" id="1532552"/>
    <lineage>
        <taxon>Bacteria</taxon>
        <taxon>Bacillati</taxon>
        <taxon>Bacillota</taxon>
        <taxon>Bacilli</taxon>
        <taxon>Bacillales</taxon>
        <taxon>Bacillaceae</taxon>
        <taxon>Anaerobacillus</taxon>
    </lineage>
</organism>
<feature type="transmembrane region" description="Helical" evidence="1">
    <location>
        <begin position="380"/>
        <end position="400"/>
    </location>
</feature>
<feature type="transmembrane region" description="Helical" evidence="1">
    <location>
        <begin position="168"/>
        <end position="186"/>
    </location>
</feature>
<accession>A0A1S2ME33</accession>
<evidence type="ECO:0000256" key="1">
    <source>
        <dbReference type="SAM" id="Phobius"/>
    </source>
</evidence>
<name>A0A1S2ME33_9BACI</name>
<keyword evidence="1" id="KW-1133">Transmembrane helix</keyword>
<dbReference type="Pfam" id="PF05975">
    <property type="entry name" value="EcsB"/>
    <property type="match status" value="1"/>
</dbReference>
<dbReference type="Proteomes" id="UP000180175">
    <property type="component" value="Chromosome"/>
</dbReference>
<feature type="transmembrane region" description="Helical" evidence="1">
    <location>
        <begin position="192"/>
        <end position="210"/>
    </location>
</feature>
<dbReference type="EMBL" id="LQXD01000035">
    <property type="protein sequence ID" value="OIJ22683.1"/>
    <property type="molecule type" value="Genomic_DNA"/>
</dbReference>
<feature type="transmembrane region" description="Helical" evidence="1">
    <location>
        <begin position="314"/>
        <end position="332"/>
    </location>
</feature>
<feature type="transmembrane region" description="Helical" evidence="1">
    <location>
        <begin position="136"/>
        <end position="156"/>
    </location>
</feature>
<feature type="transmembrane region" description="Helical" evidence="1">
    <location>
        <begin position="104"/>
        <end position="130"/>
    </location>
</feature>
<keyword evidence="4" id="KW-1185">Reference proteome</keyword>
<dbReference type="RefSeq" id="WP_071316072.1">
    <property type="nucleotide sequence ID" value="NZ_CP063356.2"/>
</dbReference>
<feature type="transmembrane region" description="Helical" evidence="1">
    <location>
        <begin position="65"/>
        <end position="83"/>
    </location>
</feature>
<dbReference type="AlphaFoldDB" id="A0A1S2ME33"/>
<keyword evidence="1" id="KW-0812">Transmembrane</keyword>
<dbReference type="GO" id="GO:0016020">
    <property type="term" value="C:membrane"/>
    <property type="evidence" value="ECO:0007669"/>
    <property type="project" value="InterPro"/>
</dbReference>
<dbReference type="OrthoDB" id="2448479at2"/>
<proteinExistence type="predicted"/>
<dbReference type="KEGG" id="aia:AWH56_020570"/>
<keyword evidence="1" id="KW-0472">Membrane</keyword>
<feature type="transmembrane region" description="Helical" evidence="1">
    <location>
        <begin position="21"/>
        <end position="45"/>
    </location>
</feature>
<evidence type="ECO:0000313" key="2">
    <source>
        <dbReference type="EMBL" id="OIJ22683.1"/>
    </source>
</evidence>
<evidence type="ECO:0000313" key="3">
    <source>
        <dbReference type="EMBL" id="QOY35074.1"/>
    </source>
</evidence>
<dbReference type="EMBL" id="CP063356">
    <property type="protein sequence ID" value="QOY35074.1"/>
    <property type="molecule type" value="Genomic_DNA"/>
</dbReference>
<reference evidence="3 4" key="3">
    <citation type="journal article" date="2019" name="Int. J. Syst. Evol. Microbiol.">
        <title>Anaerobacillus isosaccharinicus sp. nov., an alkaliphilic bacterium which degrades isosaccharinic acid.</title>
        <authorList>
            <person name="Bassil N.M."/>
            <person name="Lloyd J.R."/>
        </authorList>
    </citation>
    <scope>NUCLEOTIDE SEQUENCE [LARGE SCALE GENOMIC DNA]</scope>
    <source>
        <strain evidence="3 4">NB2006</strain>
    </source>
</reference>
<reference evidence="2 4" key="1">
    <citation type="submission" date="2016-10" db="EMBL/GenBank/DDBJ databases">
        <title>Draft genome sequences of four alkaliphilic bacteria belonging to the Anaerobacillus genus.</title>
        <authorList>
            <person name="Bassil N.M."/>
            <person name="Lloyd J.R."/>
        </authorList>
    </citation>
    <scope>NUCLEOTIDE SEQUENCE [LARGE SCALE GENOMIC DNA]</scope>
    <source>
        <strain evidence="2 4">NB2006</strain>
    </source>
</reference>
<gene>
    <name evidence="3" type="ORF">AWH56_020570</name>
    <name evidence="2" type="ORF">AWH56_04965</name>
</gene>
<protein>
    <submittedName>
        <fullName evidence="3">ABC transporter permease</fullName>
    </submittedName>
</protein>
<evidence type="ECO:0000313" key="4">
    <source>
        <dbReference type="Proteomes" id="UP000180175"/>
    </source>
</evidence>